<dbReference type="Pfam" id="PF11951">
    <property type="entry name" value="Fungal_trans_2"/>
    <property type="match status" value="1"/>
</dbReference>
<evidence type="ECO:0000313" key="8">
    <source>
        <dbReference type="EMBL" id="OQE16671.1"/>
    </source>
</evidence>
<feature type="region of interest" description="Disordered" evidence="7">
    <location>
        <begin position="387"/>
        <end position="407"/>
    </location>
</feature>
<dbReference type="OrthoDB" id="2593732at2759"/>
<name>A0A1V6SRK4_9EURO</name>
<keyword evidence="6" id="KW-0539">Nucleus</keyword>
<keyword evidence="9" id="KW-1185">Reference proteome</keyword>
<evidence type="ECO:0000313" key="9">
    <source>
        <dbReference type="Proteomes" id="UP000191285"/>
    </source>
</evidence>
<feature type="compositionally biased region" description="Polar residues" evidence="7">
    <location>
        <begin position="394"/>
        <end position="407"/>
    </location>
</feature>
<evidence type="ECO:0000256" key="1">
    <source>
        <dbReference type="ARBA" id="ARBA00022723"/>
    </source>
</evidence>
<dbReference type="AlphaFoldDB" id="A0A1V6SRK4"/>
<gene>
    <name evidence="8" type="ORF">PENSTE_c023G04446</name>
</gene>
<keyword evidence="3" id="KW-0805">Transcription regulation</keyword>
<dbReference type="PANTHER" id="PTHR36206:SF12">
    <property type="entry name" value="ASPERCRYPTIN BIOSYNTHESIS CLUSTER-SPECIFIC TRANSCRIPTION REGULATOR ATNN-RELATED"/>
    <property type="match status" value="1"/>
</dbReference>
<organism evidence="8 9">
    <name type="scientific">Penicillium steckii</name>
    <dbReference type="NCBI Taxonomy" id="303698"/>
    <lineage>
        <taxon>Eukaryota</taxon>
        <taxon>Fungi</taxon>
        <taxon>Dikarya</taxon>
        <taxon>Ascomycota</taxon>
        <taxon>Pezizomycotina</taxon>
        <taxon>Eurotiomycetes</taxon>
        <taxon>Eurotiomycetidae</taxon>
        <taxon>Eurotiales</taxon>
        <taxon>Aspergillaceae</taxon>
        <taxon>Penicillium</taxon>
    </lineage>
</organism>
<keyword evidence="5" id="KW-0804">Transcription</keyword>
<dbReference type="EMBL" id="MLKD01000023">
    <property type="protein sequence ID" value="OQE16671.1"/>
    <property type="molecule type" value="Genomic_DNA"/>
</dbReference>
<dbReference type="GO" id="GO:0003677">
    <property type="term" value="F:DNA binding"/>
    <property type="evidence" value="ECO:0007669"/>
    <property type="project" value="UniProtKB-KW"/>
</dbReference>
<proteinExistence type="predicted"/>
<dbReference type="Proteomes" id="UP000191285">
    <property type="component" value="Unassembled WGS sequence"/>
</dbReference>
<dbReference type="InterPro" id="IPR021858">
    <property type="entry name" value="Fun_TF"/>
</dbReference>
<dbReference type="GO" id="GO:0046872">
    <property type="term" value="F:metal ion binding"/>
    <property type="evidence" value="ECO:0007669"/>
    <property type="project" value="UniProtKB-KW"/>
</dbReference>
<protein>
    <recommendedName>
        <fullName evidence="10">Transcription factor domain-containing protein</fullName>
    </recommendedName>
</protein>
<evidence type="ECO:0000256" key="7">
    <source>
        <dbReference type="SAM" id="MobiDB-lite"/>
    </source>
</evidence>
<accession>A0A1V6SRK4</accession>
<evidence type="ECO:0000256" key="5">
    <source>
        <dbReference type="ARBA" id="ARBA00023163"/>
    </source>
</evidence>
<evidence type="ECO:0008006" key="10">
    <source>
        <dbReference type="Google" id="ProtNLM"/>
    </source>
</evidence>
<evidence type="ECO:0000256" key="2">
    <source>
        <dbReference type="ARBA" id="ARBA00022833"/>
    </source>
</evidence>
<evidence type="ECO:0000256" key="6">
    <source>
        <dbReference type="ARBA" id="ARBA00023242"/>
    </source>
</evidence>
<dbReference type="PANTHER" id="PTHR36206">
    <property type="entry name" value="ASPERCRYPTIN BIOSYNTHESIS CLUSTER-SPECIFIC TRANSCRIPTION REGULATOR ATNN-RELATED"/>
    <property type="match status" value="1"/>
</dbReference>
<sequence length="407" mass="46067">MCESHPAVCHALIAMGAWHVQFERIETNIQEDLGPSVALRHSTKAIAYLRESIAQEHVTPYSLSRAHKQAVLVTCLTLTLLCLFQGDLDSARRHLTFGHKLLKEWEDQQDKDVTSMALTQGFSQMHVHWSFCSSSESTTQFCAQLSRKHRIFLNTAANLSATSLPLCSSLYQMDLVQKFSGLVSRCILDYTTYGFNIGPASDIAHSAELVLTMLRLYRDNLHAFLVDLDCLVPENCDSLKVFSILIHIIEIKLAVAGSQHPDELVYDDHLEQFQNIAKLARTLADSATGLSDVAIAPFSYKCSVLPSLLWSAAKCRHWHVRRDILDIMYRLPRDDHETPATTMVLKRLIERESDGRKAEEIIPESARIYCANVSIQSEESRVELQYQRPPYDYSNPNTEVLSSETRQ</sequence>
<keyword evidence="1" id="KW-0479">Metal-binding</keyword>
<dbReference type="STRING" id="303698.A0A1V6SRK4"/>
<keyword evidence="4" id="KW-0238">DNA-binding</keyword>
<keyword evidence="2" id="KW-0862">Zinc</keyword>
<dbReference type="InterPro" id="IPR052360">
    <property type="entry name" value="Transcr_Regulatory_Proteins"/>
</dbReference>
<comment type="caution">
    <text evidence="8">The sequence shown here is derived from an EMBL/GenBank/DDBJ whole genome shotgun (WGS) entry which is preliminary data.</text>
</comment>
<evidence type="ECO:0000256" key="4">
    <source>
        <dbReference type="ARBA" id="ARBA00023125"/>
    </source>
</evidence>
<reference evidence="9" key="1">
    <citation type="journal article" date="2017" name="Nat. Microbiol.">
        <title>Global analysis of biosynthetic gene clusters reveals vast potential of secondary metabolite production in Penicillium species.</title>
        <authorList>
            <person name="Nielsen J.C."/>
            <person name="Grijseels S."/>
            <person name="Prigent S."/>
            <person name="Ji B."/>
            <person name="Dainat J."/>
            <person name="Nielsen K.F."/>
            <person name="Frisvad J.C."/>
            <person name="Workman M."/>
            <person name="Nielsen J."/>
        </authorList>
    </citation>
    <scope>NUCLEOTIDE SEQUENCE [LARGE SCALE GENOMIC DNA]</scope>
    <source>
        <strain evidence="9">IBT 24891</strain>
    </source>
</reference>
<evidence type="ECO:0000256" key="3">
    <source>
        <dbReference type="ARBA" id="ARBA00023015"/>
    </source>
</evidence>